<dbReference type="AlphaFoldDB" id="A0A5C3KUV8"/>
<dbReference type="STRING" id="230819.A0A5C3KUV8"/>
<dbReference type="EMBL" id="ML210208">
    <property type="protein sequence ID" value="TFK23980.1"/>
    <property type="molecule type" value="Genomic_DNA"/>
</dbReference>
<evidence type="ECO:0000313" key="2">
    <source>
        <dbReference type="Proteomes" id="UP000307440"/>
    </source>
</evidence>
<gene>
    <name evidence="1" type="ORF">FA15DRAFT_573734</name>
</gene>
<dbReference type="OrthoDB" id="2997904at2759"/>
<reference evidence="1 2" key="1">
    <citation type="journal article" date="2019" name="Nat. Ecol. Evol.">
        <title>Megaphylogeny resolves global patterns of mushroom evolution.</title>
        <authorList>
            <person name="Varga T."/>
            <person name="Krizsan K."/>
            <person name="Foldi C."/>
            <person name="Dima B."/>
            <person name="Sanchez-Garcia M."/>
            <person name="Sanchez-Ramirez S."/>
            <person name="Szollosi G.J."/>
            <person name="Szarkandi J.G."/>
            <person name="Papp V."/>
            <person name="Albert L."/>
            <person name="Andreopoulos W."/>
            <person name="Angelini C."/>
            <person name="Antonin V."/>
            <person name="Barry K.W."/>
            <person name="Bougher N.L."/>
            <person name="Buchanan P."/>
            <person name="Buyck B."/>
            <person name="Bense V."/>
            <person name="Catcheside P."/>
            <person name="Chovatia M."/>
            <person name="Cooper J."/>
            <person name="Damon W."/>
            <person name="Desjardin D."/>
            <person name="Finy P."/>
            <person name="Geml J."/>
            <person name="Haridas S."/>
            <person name="Hughes K."/>
            <person name="Justo A."/>
            <person name="Karasinski D."/>
            <person name="Kautmanova I."/>
            <person name="Kiss B."/>
            <person name="Kocsube S."/>
            <person name="Kotiranta H."/>
            <person name="LaButti K.M."/>
            <person name="Lechner B.E."/>
            <person name="Liimatainen K."/>
            <person name="Lipzen A."/>
            <person name="Lukacs Z."/>
            <person name="Mihaltcheva S."/>
            <person name="Morgado L.N."/>
            <person name="Niskanen T."/>
            <person name="Noordeloos M.E."/>
            <person name="Ohm R.A."/>
            <person name="Ortiz-Santana B."/>
            <person name="Ovrebo C."/>
            <person name="Racz N."/>
            <person name="Riley R."/>
            <person name="Savchenko A."/>
            <person name="Shiryaev A."/>
            <person name="Soop K."/>
            <person name="Spirin V."/>
            <person name="Szebenyi C."/>
            <person name="Tomsovsky M."/>
            <person name="Tulloss R.E."/>
            <person name="Uehling J."/>
            <person name="Grigoriev I.V."/>
            <person name="Vagvolgyi C."/>
            <person name="Papp T."/>
            <person name="Martin F.M."/>
            <person name="Miettinen O."/>
            <person name="Hibbett D.S."/>
            <person name="Nagy L.G."/>
        </authorList>
    </citation>
    <scope>NUCLEOTIDE SEQUENCE [LARGE SCALE GENOMIC DNA]</scope>
    <source>
        <strain evidence="1 2">CBS 121175</strain>
    </source>
</reference>
<dbReference type="Proteomes" id="UP000307440">
    <property type="component" value="Unassembled WGS sequence"/>
</dbReference>
<dbReference type="Gene3D" id="3.80.10.10">
    <property type="entry name" value="Ribonuclease Inhibitor"/>
    <property type="match status" value="1"/>
</dbReference>
<feature type="non-terminal residue" evidence="1">
    <location>
        <position position="1"/>
    </location>
</feature>
<proteinExistence type="predicted"/>
<dbReference type="InterPro" id="IPR032675">
    <property type="entry name" value="LRR_dom_sf"/>
</dbReference>
<feature type="non-terminal residue" evidence="1">
    <location>
        <position position="459"/>
    </location>
</feature>
<evidence type="ECO:0008006" key="3">
    <source>
        <dbReference type="Google" id="ProtNLM"/>
    </source>
</evidence>
<organism evidence="1 2">
    <name type="scientific">Coprinopsis marcescibilis</name>
    <name type="common">Agaric fungus</name>
    <name type="synonym">Psathyrella marcescibilis</name>
    <dbReference type="NCBI Taxonomy" id="230819"/>
    <lineage>
        <taxon>Eukaryota</taxon>
        <taxon>Fungi</taxon>
        <taxon>Dikarya</taxon>
        <taxon>Basidiomycota</taxon>
        <taxon>Agaricomycotina</taxon>
        <taxon>Agaricomycetes</taxon>
        <taxon>Agaricomycetidae</taxon>
        <taxon>Agaricales</taxon>
        <taxon>Agaricineae</taxon>
        <taxon>Psathyrellaceae</taxon>
        <taxon>Coprinopsis</taxon>
    </lineage>
</organism>
<keyword evidence="2" id="KW-1185">Reference proteome</keyword>
<name>A0A5C3KUV8_COPMA</name>
<sequence>VFYDTWLKARYQRIELWKADKRDVEHWSYLRLNPDIAQRVDHVSIRPWLLQPWTQTYQSRTENVLNQLATVFDPDYMKKQAEDRFQKRLTKQIERVQSTLFSFTNAQGYAIEWDGEADYHHEFYVGFLLPVLRSWRSNLTSLTLNVPLHILGTLAQVSLPKMRDIDVCFNTGKLDFTSINIHLDAFLVFIHNLRDSLESLSFHSTPGSEELDMGRLFRHIGTFPHLLAIALTIPFDGGHLTSVGTFLAFLQRHSEQLRSITLKTTRCSAHSGPIKPDCQNWVQTVMGSDAIHFPRLESVSLALRPLKAPWDNLQRFLGRHARTIRSLSVTDRTLNQDDVRQYIISPLTIASSSNSEALVRLERLEIRVDVLSPGLLRLLAVNIPQLRTLKLTLVDKYRTAEYARNPPLFHGALRNRNFDCSGWALRRLIMSPGPDASWISALEAVLVECIPTLESVEEV</sequence>
<protein>
    <recommendedName>
        <fullName evidence="3">F-box domain-containing protein</fullName>
    </recommendedName>
</protein>
<accession>A0A5C3KUV8</accession>
<evidence type="ECO:0000313" key="1">
    <source>
        <dbReference type="EMBL" id="TFK23980.1"/>
    </source>
</evidence>